<dbReference type="EMBL" id="BAAAQN010000013">
    <property type="protein sequence ID" value="GAA2027165.1"/>
    <property type="molecule type" value="Genomic_DNA"/>
</dbReference>
<keyword evidence="2" id="KW-1185">Reference proteome</keyword>
<accession>A0ABP5FKW9</accession>
<sequence>MTMHDDTSADTDRLREAFAEEVDRPGLGGPSLDAVLRAGGGRLRMRRAAYGTTFAVTAAAAVAVTSIAAHGGTAARPAALAAASSPTDPEGGTPAPVVLTAGDLDGHAWQLVWKFRQVQLSSDPSNEQSPTYPEWCADVAMYVDGAWTNSDNRAPCTVRDPSGHHLATSLDHPMIYPVPILDTQRHRYGSAVVGEVNQGTAKVVAQCGDQQFTTTPRVATNGASYFAFAFPENSTCKSGSLKFYDASGRQVASKDDESFVGIDTILFDGGTPTATATD</sequence>
<evidence type="ECO:0000313" key="2">
    <source>
        <dbReference type="Proteomes" id="UP001500751"/>
    </source>
</evidence>
<name>A0ABP5FKW9_9ACTN</name>
<reference evidence="2" key="1">
    <citation type="journal article" date="2019" name="Int. J. Syst. Evol. Microbiol.">
        <title>The Global Catalogue of Microorganisms (GCM) 10K type strain sequencing project: providing services to taxonomists for standard genome sequencing and annotation.</title>
        <authorList>
            <consortium name="The Broad Institute Genomics Platform"/>
            <consortium name="The Broad Institute Genome Sequencing Center for Infectious Disease"/>
            <person name="Wu L."/>
            <person name="Ma J."/>
        </authorList>
    </citation>
    <scope>NUCLEOTIDE SEQUENCE [LARGE SCALE GENOMIC DNA]</scope>
    <source>
        <strain evidence="2">JCM 16014</strain>
    </source>
</reference>
<proteinExistence type="predicted"/>
<organism evidence="1 2">
    <name type="scientific">Catenulispora yoronensis</name>
    <dbReference type="NCBI Taxonomy" id="450799"/>
    <lineage>
        <taxon>Bacteria</taxon>
        <taxon>Bacillati</taxon>
        <taxon>Actinomycetota</taxon>
        <taxon>Actinomycetes</taxon>
        <taxon>Catenulisporales</taxon>
        <taxon>Catenulisporaceae</taxon>
        <taxon>Catenulispora</taxon>
    </lineage>
</organism>
<dbReference type="RefSeq" id="WP_344665933.1">
    <property type="nucleotide sequence ID" value="NZ_BAAAQN010000013.1"/>
</dbReference>
<protein>
    <submittedName>
        <fullName evidence="1">Uncharacterized protein</fullName>
    </submittedName>
</protein>
<comment type="caution">
    <text evidence="1">The sequence shown here is derived from an EMBL/GenBank/DDBJ whole genome shotgun (WGS) entry which is preliminary data.</text>
</comment>
<evidence type="ECO:0000313" key="1">
    <source>
        <dbReference type="EMBL" id="GAA2027165.1"/>
    </source>
</evidence>
<dbReference type="Proteomes" id="UP001500751">
    <property type="component" value="Unassembled WGS sequence"/>
</dbReference>
<gene>
    <name evidence="1" type="ORF">GCM10009839_27290</name>
</gene>